<dbReference type="GO" id="GO:0003723">
    <property type="term" value="F:RNA binding"/>
    <property type="evidence" value="ECO:0007669"/>
    <property type="project" value="UniProtKB-KW"/>
</dbReference>
<feature type="region of interest" description="Disordered" evidence="4">
    <location>
        <begin position="1"/>
        <end position="70"/>
    </location>
</feature>
<dbReference type="InterPro" id="IPR026896">
    <property type="entry name" value="CSTF_C"/>
</dbReference>
<evidence type="ECO:0000256" key="4">
    <source>
        <dbReference type="SAM" id="MobiDB-lite"/>
    </source>
</evidence>
<keyword evidence="7" id="KW-1185">Reference proteome</keyword>
<evidence type="ECO:0000313" key="7">
    <source>
        <dbReference type="Proteomes" id="UP000281553"/>
    </source>
</evidence>
<dbReference type="EMBL" id="UYRU01078662">
    <property type="protein sequence ID" value="VDN29360.1"/>
    <property type="molecule type" value="Genomic_DNA"/>
</dbReference>
<dbReference type="Gene3D" id="1.10.20.70">
    <property type="entry name" value="Transcription termination and cleavage factor, C-terminal domain"/>
    <property type="match status" value="1"/>
</dbReference>
<protein>
    <recommendedName>
        <fullName evidence="5">Transcription termination and cleavage factor C-terminal domain-containing protein</fullName>
    </recommendedName>
</protein>
<accession>A0A3P7MRJ3</accession>
<dbReference type="GO" id="GO:0005634">
    <property type="term" value="C:nucleus"/>
    <property type="evidence" value="ECO:0007669"/>
    <property type="project" value="UniProtKB-SubCell"/>
</dbReference>
<sequence length="136" mass="14367">MYPGMPGMQPPPPGYPSGPRKPFDAVPNRPPFQQQPGVPATLSHMPMNAPQFMSGVPAPGAPRPPQPSDQITPEVAAAAVATMGPSGLLGAQGEQEKIALIMQVLQLSDESIAQLPEDQRRSILILKEQVRKTSAG</sequence>
<organism evidence="6 7">
    <name type="scientific">Dibothriocephalus latus</name>
    <name type="common">Fish tapeworm</name>
    <name type="synonym">Diphyllobothrium latum</name>
    <dbReference type="NCBI Taxonomy" id="60516"/>
    <lineage>
        <taxon>Eukaryota</taxon>
        <taxon>Metazoa</taxon>
        <taxon>Spiralia</taxon>
        <taxon>Lophotrochozoa</taxon>
        <taxon>Platyhelminthes</taxon>
        <taxon>Cestoda</taxon>
        <taxon>Eucestoda</taxon>
        <taxon>Diphyllobothriidea</taxon>
        <taxon>Diphyllobothriidae</taxon>
        <taxon>Dibothriocephalus</taxon>
    </lineage>
</organism>
<keyword evidence="3" id="KW-0539">Nucleus</keyword>
<evidence type="ECO:0000313" key="6">
    <source>
        <dbReference type="EMBL" id="VDN29360.1"/>
    </source>
</evidence>
<dbReference type="AlphaFoldDB" id="A0A3P7MRJ3"/>
<dbReference type="GO" id="GO:0031124">
    <property type="term" value="P:mRNA 3'-end processing"/>
    <property type="evidence" value="ECO:0007669"/>
    <property type="project" value="InterPro"/>
</dbReference>
<dbReference type="InterPro" id="IPR038192">
    <property type="entry name" value="CSTF_C_sf"/>
</dbReference>
<dbReference type="OrthoDB" id="6271390at2759"/>
<dbReference type="Proteomes" id="UP000281553">
    <property type="component" value="Unassembled WGS sequence"/>
</dbReference>
<dbReference type="Pfam" id="PF14304">
    <property type="entry name" value="CSTF_C"/>
    <property type="match status" value="1"/>
</dbReference>
<name>A0A3P7MRJ3_DIBLA</name>
<evidence type="ECO:0000259" key="5">
    <source>
        <dbReference type="Pfam" id="PF14304"/>
    </source>
</evidence>
<evidence type="ECO:0000256" key="3">
    <source>
        <dbReference type="ARBA" id="ARBA00023242"/>
    </source>
</evidence>
<reference evidence="6 7" key="1">
    <citation type="submission" date="2018-11" db="EMBL/GenBank/DDBJ databases">
        <authorList>
            <consortium name="Pathogen Informatics"/>
        </authorList>
    </citation>
    <scope>NUCLEOTIDE SEQUENCE [LARGE SCALE GENOMIC DNA]</scope>
</reference>
<evidence type="ECO:0000256" key="2">
    <source>
        <dbReference type="ARBA" id="ARBA00022884"/>
    </source>
</evidence>
<feature type="domain" description="Transcription termination and cleavage factor C-terminal" evidence="5">
    <location>
        <begin position="94"/>
        <end position="131"/>
    </location>
</feature>
<proteinExistence type="predicted"/>
<keyword evidence="2" id="KW-0694">RNA-binding</keyword>
<comment type="subcellular location">
    <subcellularLocation>
        <location evidence="1">Nucleus</location>
    </subcellularLocation>
</comment>
<gene>
    <name evidence="6" type="ORF">DILT_LOCUS15354</name>
</gene>
<evidence type="ECO:0000256" key="1">
    <source>
        <dbReference type="ARBA" id="ARBA00004123"/>
    </source>
</evidence>
<dbReference type="FunFam" id="1.10.20.70:FF:000001">
    <property type="entry name" value="Cleavage stimulation factor subunit 2"/>
    <property type="match status" value="1"/>
</dbReference>